<keyword evidence="1" id="KW-1133">Transmembrane helix</keyword>
<keyword evidence="1" id="KW-0812">Transmembrane</keyword>
<feature type="transmembrane region" description="Helical" evidence="1">
    <location>
        <begin position="64"/>
        <end position="82"/>
    </location>
</feature>
<protein>
    <submittedName>
        <fullName evidence="2">MerC domain-containing protein</fullName>
    </submittedName>
</protein>
<dbReference type="EMBL" id="JAKEVZ010000001">
    <property type="protein sequence ID" value="MCF1749941.1"/>
    <property type="molecule type" value="Genomic_DNA"/>
</dbReference>
<feature type="transmembrane region" description="Helical" evidence="1">
    <location>
        <begin position="37"/>
        <end position="57"/>
    </location>
</feature>
<reference evidence="2 3" key="1">
    <citation type="submission" date="2022-01" db="EMBL/GenBank/DDBJ databases">
        <title>Mariniradius saccharolyticus sp. nov., isolated from sediment of a river.</title>
        <authorList>
            <person name="Liu H."/>
        </authorList>
    </citation>
    <scope>NUCLEOTIDE SEQUENCE [LARGE SCALE GENOMIC DNA]</scope>
    <source>
        <strain evidence="2 3">RY-2</strain>
    </source>
</reference>
<feature type="transmembrane region" description="Helical" evidence="1">
    <location>
        <begin position="88"/>
        <end position="106"/>
    </location>
</feature>
<proteinExistence type="predicted"/>
<name>A0ABS9BQV6_9BACT</name>
<keyword evidence="1" id="KW-0472">Membrane</keyword>
<dbReference type="Proteomes" id="UP001201449">
    <property type="component" value="Unassembled WGS sequence"/>
</dbReference>
<organism evidence="2 3">
    <name type="scientific">Mariniradius sediminis</name>
    <dbReference type="NCBI Taxonomy" id="2909237"/>
    <lineage>
        <taxon>Bacteria</taxon>
        <taxon>Pseudomonadati</taxon>
        <taxon>Bacteroidota</taxon>
        <taxon>Cytophagia</taxon>
        <taxon>Cytophagales</taxon>
        <taxon>Cyclobacteriaceae</taxon>
        <taxon>Mariniradius</taxon>
    </lineage>
</organism>
<gene>
    <name evidence="2" type="ORF">L0U89_02560</name>
</gene>
<keyword evidence="3" id="KW-1185">Reference proteome</keyword>
<sequence>MVHCTVYPLIVSLGVFVKGPGNPPRHFGTKYQHTHSVWHWLDYIFIAFAIWAVINAVKNTHSDFIKIGLWASLTVFCFAILLHDRFDWMFFVSLSASFSLVIFHILNWKNYKTCNSYNK</sequence>
<evidence type="ECO:0000256" key="1">
    <source>
        <dbReference type="SAM" id="Phobius"/>
    </source>
</evidence>
<dbReference type="Pfam" id="PF03203">
    <property type="entry name" value="MerC"/>
    <property type="match status" value="1"/>
</dbReference>
<dbReference type="InterPro" id="IPR004891">
    <property type="entry name" value="Mercury-R_MerC"/>
</dbReference>
<evidence type="ECO:0000313" key="3">
    <source>
        <dbReference type="Proteomes" id="UP001201449"/>
    </source>
</evidence>
<accession>A0ABS9BQV6</accession>
<comment type="caution">
    <text evidence="2">The sequence shown here is derived from an EMBL/GenBank/DDBJ whole genome shotgun (WGS) entry which is preliminary data.</text>
</comment>
<evidence type="ECO:0000313" key="2">
    <source>
        <dbReference type="EMBL" id="MCF1749941.1"/>
    </source>
</evidence>